<proteinExistence type="predicted"/>
<name>A0A371EJ48_MUCPR</name>
<feature type="non-terminal residue" evidence="1">
    <location>
        <position position="1"/>
    </location>
</feature>
<accession>A0A371EJ48</accession>
<organism evidence="1 2">
    <name type="scientific">Mucuna pruriens</name>
    <name type="common">Velvet bean</name>
    <name type="synonym">Dolichos pruriens</name>
    <dbReference type="NCBI Taxonomy" id="157652"/>
    <lineage>
        <taxon>Eukaryota</taxon>
        <taxon>Viridiplantae</taxon>
        <taxon>Streptophyta</taxon>
        <taxon>Embryophyta</taxon>
        <taxon>Tracheophyta</taxon>
        <taxon>Spermatophyta</taxon>
        <taxon>Magnoliopsida</taxon>
        <taxon>eudicotyledons</taxon>
        <taxon>Gunneridae</taxon>
        <taxon>Pentapetalae</taxon>
        <taxon>rosids</taxon>
        <taxon>fabids</taxon>
        <taxon>Fabales</taxon>
        <taxon>Fabaceae</taxon>
        <taxon>Papilionoideae</taxon>
        <taxon>50 kb inversion clade</taxon>
        <taxon>NPAAA clade</taxon>
        <taxon>indigoferoid/millettioid clade</taxon>
        <taxon>Phaseoleae</taxon>
        <taxon>Mucuna</taxon>
    </lineage>
</organism>
<dbReference type="AlphaFoldDB" id="A0A371EJ48"/>
<gene>
    <name evidence="1" type="ORF">CR513_55215</name>
</gene>
<sequence>MKLYCSIACVCVVATWDGTVNKKEEKVEGKLQCVKPVGDNNGGPQPVSLMPIAYLNLTKSTLTERTARFW</sequence>
<dbReference type="EMBL" id="QJKJ01013611">
    <property type="protein sequence ID" value="RDX66063.1"/>
    <property type="molecule type" value="Genomic_DNA"/>
</dbReference>
<reference evidence="1" key="1">
    <citation type="submission" date="2018-05" db="EMBL/GenBank/DDBJ databases">
        <title>Draft genome of Mucuna pruriens seed.</title>
        <authorList>
            <person name="Nnadi N.E."/>
            <person name="Vos R."/>
            <person name="Hasami M.H."/>
            <person name="Devisetty U.K."/>
            <person name="Aguiy J.C."/>
        </authorList>
    </citation>
    <scope>NUCLEOTIDE SEQUENCE [LARGE SCALE GENOMIC DNA]</scope>
    <source>
        <strain evidence="1">JCA_2017</strain>
    </source>
</reference>
<evidence type="ECO:0000313" key="2">
    <source>
        <dbReference type="Proteomes" id="UP000257109"/>
    </source>
</evidence>
<evidence type="ECO:0000313" key="1">
    <source>
        <dbReference type="EMBL" id="RDX66063.1"/>
    </source>
</evidence>
<protein>
    <submittedName>
        <fullName evidence="1">Uncharacterized protein</fullName>
    </submittedName>
</protein>
<comment type="caution">
    <text evidence="1">The sequence shown here is derived from an EMBL/GenBank/DDBJ whole genome shotgun (WGS) entry which is preliminary data.</text>
</comment>
<dbReference type="Proteomes" id="UP000257109">
    <property type="component" value="Unassembled WGS sequence"/>
</dbReference>
<keyword evidence="2" id="KW-1185">Reference proteome</keyword>